<dbReference type="SUPFAM" id="SSF54427">
    <property type="entry name" value="NTF2-like"/>
    <property type="match status" value="1"/>
</dbReference>
<sequence>MTASPAAIIQRQLDAYNARELETLLQIYADEAELYEFPATLLARGTAALRERFATRFREPNLHAALLHRIVAGDTVIDHERVTRTFPEGPGTIELTMIYQVQHGRIVRAWSIAGPKTLAGD</sequence>
<dbReference type="Proteomes" id="UP000290218">
    <property type="component" value="Unassembled WGS sequence"/>
</dbReference>
<keyword evidence="3" id="KW-1185">Reference proteome</keyword>
<keyword evidence="2" id="KW-0413">Isomerase</keyword>
<evidence type="ECO:0000313" key="2">
    <source>
        <dbReference type="EMBL" id="RXK56995.1"/>
    </source>
</evidence>
<accession>A0A4Q1CCY3</accession>
<proteinExistence type="predicted"/>
<evidence type="ECO:0000259" key="1">
    <source>
        <dbReference type="Pfam" id="PF12680"/>
    </source>
</evidence>
<dbReference type="EMBL" id="SDHX01000001">
    <property type="protein sequence ID" value="RXK56995.1"/>
    <property type="molecule type" value="Genomic_DNA"/>
</dbReference>
<evidence type="ECO:0000313" key="3">
    <source>
        <dbReference type="Proteomes" id="UP000290218"/>
    </source>
</evidence>
<protein>
    <submittedName>
        <fullName evidence="2">Steroid delta-isomerase</fullName>
    </submittedName>
</protein>
<reference evidence="2 3" key="1">
    <citation type="submission" date="2019-01" db="EMBL/GenBank/DDBJ databases">
        <title>Lacunisphaera sp. strain TWA-58.</title>
        <authorList>
            <person name="Chen W.-M."/>
        </authorList>
    </citation>
    <scope>NUCLEOTIDE SEQUENCE [LARGE SCALE GENOMIC DNA]</scope>
    <source>
        <strain evidence="2 3">TWA-58</strain>
    </source>
</reference>
<dbReference type="InterPro" id="IPR032710">
    <property type="entry name" value="NTF2-like_dom_sf"/>
</dbReference>
<organism evidence="2 3">
    <name type="scientific">Oleiharenicola lentus</name>
    <dbReference type="NCBI Taxonomy" id="2508720"/>
    <lineage>
        <taxon>Bacteria</taxon>
        <taxon>Pseudomonadati</taxon>
        <taxon>Verrucomicrobiota</taxon>
        <taxon>Opitutia</taxon>
        <taxon>Opitutales</taxon>
        <taxon>Opitutaceae</taxon>
        <taxon>Oleiharenicola</taxon>
    </lineage>
</organism>
<dbReference type="InterPro" id="IPR037401">
    <property type="entry name" value="SnoaL-like"/>
</dbReference>
<gene>
    <name evidence="2" type="ORF">ESB00_13310</name>
</gene>
<dbReference type="GO" id="GO:0016853">
    <property type="term" value="F:isomerase activity"/>
    <property type="evidence" value="ECO:0007669"/>
    <property type="project" value="UniProtKB-KW"/>
</dbReference>
<dbReference type="Gene3D" id="3.10.450.50">
    <property type="match status" value="1"/>
</dbReference>
<comment type="caution">
    <text evidence="2">The sequence shown here is derived from an EMBL/GenBank/DDBJ whole genome shotgun (WGS) entry which is preliminary data.</text>
</comment>
<dbReference type="InterPro" id="IPR008317">
    <property type="entry name" value="UCP030561"/>
</dbReference>
<name>A0A4Q1CCY3_9BACT</name>
<dbReference type="PIRSF" id="PIRSF030561">
    <property type="entry name" value="UCP030561"/>
    <property type="match status" value="1"/>
</dbReference>
<dbReference type="Pfam" id="PF12680">
    <property type="entry name" value="SnoaL_2"/>
    <property type="match status" value="1"/>
</dbReference>
<dbReference type="OrthoDB" id="9797498at2"/>
<dbReference type="AlphaFoldDB" id="A0A4Q1CCY3"/>
<feature type="domain" description="SnoaL-like" evidence="1">
    <location>
        <begin position="9"/>
        <end position="108"/>
    </location>
</feature>